<dbReference type="EMBL" id="LWDG02000243">
    <property type="protein sequence ID" value="KAE8267256.1"/>
    <property type="molecule type" value="Genomic_DNA"/>
</dbReference>
<evidence type="ECO:0000313" key="2">
    <source>
        <dbReference type="EMBL" id="KAE8267256.1"/>
    </source>
</evidence>
<reference evidence="2" key="1">
    <citation type="submission" date="2016-04" db="EMBL/GenBank/DDBJ databases">
        <authorList>
            <person name="Nguyen H.D."/>
            <person name="Samba Siva P."/>
            <person name="Cullis J."/>
            <person name="Levesque C.A."/>
            <person name="Hambleton S."/>
        </authorList>
    </citation>
    <scope>NUCLEOTIDE SEQUENCE</scope>
    <source>
        <strain evidence="2">DAOMC 236422</strain>
    </source>
</reference>
<dbReference type="Proteomes" id="UP000078113">
    <property type="component" value="Unassembled WGS sequence"/>
</dbReference>
<keyword evidence="3" id="KW-1185">Reference proteome</keyword>
<comment type="caution">
    <text evidence="2">The sequence shown here is derived from an EMBL/GenBank/DDBJ whole genome shotgun (WGS) entry which is preliminary data.</text>
</comment>
<sequence length="314" mass="35445">MSTNLASQLVAQGVRRAFGAQEEPTFGPGITKMAQLGYGKGYPAPWIRHVNEQQGTSFNHVDSKDEDVRRQMDSFVHLRPDKVLPLHIGSIRSWRTDLWAALAPTPIARRMLVGLEYGPGMNKSDPTAYTAKYSSDFDLALGGFLARTVSHHLRDVVITKLFREGEERGTVIFDHLTEEVEKHSSLEYSKLLGEYVRTKQEPTESIKQFADPFRKLCEQMDDLDLGSRLTKIKSISFLTKLLPIWKEEVDRLFSTVHSASKEEDTVIASLKAAIIWMERFEEQALEKARQDTNGDSDGGPKAQRLLLQGPEPEM</sequence>
<evidence type="ECO:0000256" key="1">
    <source>
        <dbReference type="SAM" id="MobiDB-lite"/>
    </source>
</evidence>
<gene>
    <name evidence="2" type="ORF">A4X09_0g5073</name>
</gene>
<name>A0A8X7N530_9BASI</name>
<dbReference type="AlphaFoldDB" id="A0A8X7N530"/>
<reference evidence="2" key="2">
    <citation type="journal article" date="2019" name="IMA Fungus">
        <title>Genome sequencing and comparison of five Tilletia species to identify candidate genes for the detection of regulated species infecting wheat.</title>
        <authorList>
            <person name="Nguyen H.D.T."/>
            <person name="Sultana T."/>
            <person name="Kesanakurti P."/>
            <person name="Hambleton S."/>
        </authorList>
    </citation>
    <scope>NUCLEOTIDE SEQUENCE</scope>
    <source>
        <strain evidence="2">DAOMC 236422</strain>
    </source>
</reference>
<protein>
    <submittedName>
        <fullName evidence="2">Uncharacterized protein</fullName>
    </submittedName>
</protein>
<organism evidence="2 3">
    <name type="scientific">Tilletia walkeri</name>
    <dbReference type="NCBI Taxonomy" id="117179"/>
    <lineage>
        <taxon>Eukaryota</taxon>
        <taxon>Fungi</taxon>
        <taxon>Dikarya</taxon>
        <taxon>Basidiomycota</taxon>
        <taxon>Ustilaginomycotina</taxon>
        <taxon>Exobasidiomycetes</taxon>
        <taxon>Tilletiales</taxon>
        <taxon>Tilletiaceae</taxon>
        <taxon>Tilletia</taxon>
    </lineage>
</organism>
<accession>A0A8X7N530</accession>
<evidence type="ECO:0000313" key="3">
    <source>
        <dbReference type="Proteomes" id="UP000078113"/>
    </source>
</evidence>
<feature type="region of interest" description="Disordered" evidence="1">
    <location>
        <begin position="286"/>
        <end position="314"/>
    </location>
</feature>
<proteinExistence type="predicted"/>